<dbReference type="OrthoDB" id="428974at2759"/>
<feature type="compositionally biased region" description="Polar residues" evidence="12">
    <location>
        <begin position="328"/>
        <end position="343"/>
    </location>
</feature>
<proteinExistence type="inferred from homology"/>
<dbReference type="Ensembl" id="ENSLLET00000007346.1">
    <property type="protein sequence ID" value="ENSLLEP00000007056.1"/>
    <property type="gene ID" value="ENSLLEG00000004463.1"/>
</dbReference>
<evidence type="ECO:0000256" key="2">
    <source>
        <dbReference type="ARBA" id="ARBA00008601"/>
    </source>
</evidence>
<dbReference type="InterPro" id="IPR020422">
    <property type="entry name" value="TYR_PHOSPHATASE_DUAL_dom"/>
</dbReference>
<evidence type="ECO:0000256" key="7">
    <source>
        <dbReference type="ARBA" id="ARBA00054725"/>
    </source>
</evidence>
<dbReference type="InterPro" id="IPR029021">
    <property type="entry name" value="Prot-tyrosine_phosphatase-like"/>
</dbReference>
<feature type="domain" description="Tyrosine-protein phosphatase" evidence="13">
    <location>
        <begin position="62"/>
        <end position="209"/>
    </location>
</feature>
<comment type="subcellular location">
    <subcellularLocation>
        <location evidence="1">Nucleus</location>
    </subcellularLocation>
</comment>
<evidence type="ECO:0000256" key="1">
    <source>
        <dbReference type="ARBA" id="ARBA00004123"/>
    </source>
</evidence>
<dbReference type="InterPro" id="IPR016130">
    <property type="entry name" value="Tyr_Pase_AS"/>
</dbReference>
<dbReference type="PANTHER" id="PTHR10367:SF26">
    <property type="entry name" value="RNA_RNP COMPLEX-1-INTERACTING PHOSPHATASE ISOFORM X1"/>
    <property type="match status" value="1"/>
</dbReference>
<reference evidence="15" key="1">
    <citation type="submission" date="2025-08" db="UniProtKB">
        <authorList>
            <consortium name="Ensembl"/>
        </authorList>
    </citation>
    <scope>IDENTIFICATION</scope>
</reference>
<evidence type="ECO:0000256" key="9">
    <source>
        <dbReference type="ARBA" id="ARBA00068666"/>
    </source>
</evidence>
<dbReference type="GO" id="GO:0005634">
    <property type="term" value="C:nucleus"/>
    <property type="evidence" value="ECO:0007669"/>
    <property type="project" value="UniProtKB-SubCell"/>
</dbReference>
<dbReference type="CDD" id="cd17665">
    <property type="entry name" value="DSP_DUSP11"/>
    <property type="match status" value="1"/>
</dbReference>
<evidence type="ECO:0000259" key="14">
    <source>
        <dbReference type="PROSITE" id="PS50056"/>
    </source>
</evidence>
<accession>A0A8C5M114</accession>
<feature type="region of interest" description="Disordered" evidence="12">
    <location>
        <begin position="265"/>
        <end position="343"/>
    </location>
</feature>
<dbReference type="PANTHER" id="PTHR10367">
    <property type="entry name" value="MRNA-CAPPING ENZYME"/>
    <property type="match status" value="1"/>
</dbReference>
<dbReference type="GO" id="GO:0004651">
    <property type="term" value="F:polynucleotide 5'-phosphatase activity"/>
    <property type="evidence" value="ECO:0007669"/>
    <property type="project" value="TreeGrafter"/>
</dbReference>
<organism evidence="15 16">
    <name type="scientific">Leptobrachium leishanense</name>
    <name type="common">Leishan spiny toad</name>
    <dbReference type="NCBI Taxonomy" id="445787"/>
    <lineage>
        <taxon>Eukaryota</taxon>
        <taxon>Metazoa</taxon>
        <taxon>Chordata</taxon>
        <taxon>Craniata</taxon>
        <taxon>Vertebrata</taxon>
        <taxon>Euteleostomi</taxon>
        <taxon>Amphibia</taxon>
        <taxon>Batrachia</taxon>
        <taxon>Anura</taxon>
        <taxon>Pelobatoidea</taxon>
        <taxon>Megophryidae</taxon>
        <taxon>Leptobrachium</taxon>
    </lineage>
</organism>
<comment type="subunit">
    <text evidence="8">Monomer. May interact with SFRS7 and SFRS9/SRP30C.</text>
</comment>
<keyword evidence="16" id="KW-1185">Reference proteome</keyword>
<dbReference type="InterPro" id="IPR000340">
    <property type="entry name" value="Dual-sp_phosphatase_cat-dom"/>
</dbReference>
<evidence type="ECO:0000256" key="11">
    <source>
        <dbReference type="ARBA" id="ARBA00080235"/>
    </source>
</evidence>
<keyword evidence="4" id="KW-0694">RNA-binding</keyword>
<dbReference type="FunFam" id="3.90.190.10:FF:000064">
    <property type="entry name" value="RNA/RNP complex-1-interacting phosphatase homolog"/>
    <property type="match status" value="1"/>
</dbReference>
<reference evidence="15" key="2">
    <citation type="submission" date="2025-09" db="UniProtKB">
        <authorList>
            <consortium name="Ensembl"/>
        </authorList>
    </citation>
    <scope>IDENTIFICATION</scope>
</reference>
<dbReference type="InterPro" id="IPR051029">
    <property type="entry name" value="mRNA_Capping_Enz/RNA_Phosphat"/>
</dbReference>
<dbReference type="PROSITE" id="PS50056">
    <property type="entry name" value="TYR_PHOSPHATASE_2"/>
    <property type="match status" value="1"/>
</dbReference>
<name>A0A8C5M114_9ANUR</name>
<keyword evidence="6" id="KW-0539">Nucleus</keyword>
<evidence type="ECO:0000256" key="5">
    <source>
        <dbReference type="ARBA" id="ARBA00022912"/>
    </source>
</evidence>
<evidence type="ECO:0000259" key="13">
    <source>
        <dbReference type="PROSITE" id="PS50054"/>
    </source>
</evidence>
<dbReference type="GO" id="GO:0003723">
    <property type="term" value="F:RNA binding"/>
    <property type="evidence" value="ECO:0007669"/>
    <property type="project" value="UniProtKB-KW"/>
</dbReference>
<dbReference type="Pfam" id="PF00782">
    <property type="entry name" value="DSPc"/>
    <property type="match status" value="1"/>
</dbReference>
<feature type="domain" description="Tyrosine specific protein phosphatases" evidence="14">
    <location>
        <begin position="129"/>
        <end position="198"/>
    </location>
</feature>
<protein>
    <recommendedName>
        <fullName evidence="9">RNA/RNP complex-1-interacting phosphatase</fullName>
    </recommendedName>
    <alternativeName>
        <fullName evidence="10">Dual specificity protein phosphatase 11</fullName>
    </alternativeName>
    <alternativeName>
        <fullName evidence="11">Phosphatase that interacts with RNA/RNP complex 1</fullName>
    </alternativeName>
</protein>
<dbReference type="Gene3D" id="3.90.190.10">
    <property type="entry name" value="Protein tyrosine phosphatase superfamily"/>
    <property type="match status" value="1"/>
</dbReference>
<comment type="function">
    <text evidence="7">Possesses RNA 5'-triphosphatase and diphosphatase activities, but displays a poor protein-tyrosine phosphatase activity. In addition, has phosphatase activity with ATP, ADP and O-methylfluorescein phosphate (in vitro). Binds to RNA. May participate in nuclear mRNA metabolism.</text>
</comment>
<evidence type="ECO:0000256" key="6">
    <source>
        <dbReference type="ARBA" id="ARBA00023242"/>
    </source>
</evidence>
<dbReference type="PROSITE" id="PS00383">
    <property type="entry name" value="TYR_PHOSPHATASE_1"/>
    <property type="match status" value="1"/>
</dbReference>
<feature type="compositionally biased region" description="Polar residues" evidence="12">
    <location>
        <begin position="283"/>
        <end position="292"/>
    </location>
</feature>
<dbReference type="Proteomes" id="UP000694569">
    <property type="component" value="Unplaced"/>
</dbReference>
<evidence type="ECO:0000256" key="10">
    <source>
        <dbReference type="ARBA" id="ARBA00076572"/>
    </source>
</evidence>
<evidence type="ECO:0000256" key="3">
    <source>
        <dbReference type="ARBA" id="ARBA00022801"/>
    </source>
</evidence>
<dbReference type="PROSITE" id="PS50054">
    <property type="entry name" value="TYR_PHOSPHATASE_DUAL"/>
    <property type="match status" value="1"/>
</dbReference>
<sequence>MLVFSGFLCRFPRGCTLAAIHSAAWRMGKNHVPERWTEYSPVGKRMPGTRFIAFKVPLKQLYDSKLAPKDRFSPLDLVQGIQNQNEELGMIVDLTCTWRYYMPNELPESVCYVKLHTAGQEIPNAGVVKQFKCIVKGFLNDNADNDKLIGVHCTHGLNRTGYLVCRYLIDELGMVPADAIETFNRSRGHCMERRNYLDALMHRETKSLYQPQQSRPPAHHVPTTHVPERTMNAPYMQSSSYHPPHLRPPVRHLPATQVPQMGDRYRQFNQYPPPHSRPPAHSVPTTRVSQMSDPDMQYREANKHYRRYRKNGKRKNVASPEDSAHTHPYNQHSAPSYNQRRPK</sequence>
<feature type="compositionally biased region" description="Basic residues" evidence="12">
    <location>
        <begin position="304"/>
        <end position="316"/>
    </location>
</feature>
<evidence type="ECO:0000313" key="16">
    <source>
        <dbReference type="Proteomes" id="UP000694569"/>
    </source>
</evidence>
<evidence type="ECO:0000256" key="4">
    <source>
        <dbReference type="ARBA" id="ARBA00022884"/>
    </source>
</evidence>
<comment type="similarity">
    <text evidence="2">Belongs to the protein-tyrosine phosphatase family. Non-receptor class dual specificity subfamily.</text>
</comment>
<evidence type="ECO:0000313" key="15">
    <source>
        <dbReference type="Ensembl" id="ENSLLEP00000007056.1"/>
    </source>
</evidence>
<dbReference type="AlphaFoldDB" id="A0A8C5M114"/>
<keyword evidence="5" id="KW-0904">Protein phosphatase</keyword>
<evidence type="ECO:0000256" key="8">
    <source>
        <dbReference type="ARBA" id="ARBA00065987"/>
    </source>
</evidence>
<dbReference type="SUPFAM" id="SSF52799">
    <property type="entry name" value="(Phosphotyrosine protein) phosphatases II"/>
    <property type="match status" value="1"/>
</dbReference>
<dbReference type="GeneTree" id="ENSGT00940000155847"/>
<dbReference type="InterPro" id="IPR000387">
    <property type="entry name" value="Tyr_Pase_dom"/>
</dbReference>
<dbReference type="GO" id="GO:0004721">
    <property type="term" value="F:phosphoprotein phosphatase activity"/>
    <property type="evidence" value="ECO:0007669"/>
    <property type="project" value="UniProtKB-KW"/>
</dbReference>
<evidence type="ECO:0000256" key="12">
    <source>
        <dbReference type="SAM" id="MobiDB-lite"/>
    </source>
</evidence>
<keyword evidence="3" id="KW-0378">Hydrolase</keyword>
<dbReference type="SMART" id="SM00195">
    <property type="entry name" value="DSPc"/>
    <property type="match status" value="1"/>
</dbReference>